<protein>
    <submittedName>
        <fullName evidence="1">Uncharacterized protein</fullName>
    </submittedName>
</protein>
<accession>A0ACC0Q6N1</accession>
<evidence type="ECO:0000313" key="2">
    <source>
        <dbReference type="Proteomes" id="UP001062846"/>
    </source>
</evidence>
<organism evidence="1 2">
    <name type="scientific">Rhododendron molle</name>
    <name type="common">Chinese azalea</name>
    <name type="synonym">Azalea mollis</name>
    <dbReference type="NCBI Taxonomy" id="49168"/>
    <lineage>
        <taxon>Eukaryota</taxon>
        <taxon>Viridiplantae</taxon>
        <taxon>Streptophyta</taxon>
        <taxon>Embryophyta</taxon>
        <taxon>Tracheophyta</taxon>
        <taxon>Spermatophyta</taxon>
        <taxon>Magnoliopsida</taxon>
        <taxon>eudicotyledons</taxon>
        <taxon>Gunneridae</taxon>
        <taxon>Pentapetalae</taxon>
        <taxon>asterids</taxon>
        <taxon>Ericales</taxon>
        <taxon>Ericaceae</taxon>
        <taxon>Ericoideae</taxon>
        <taxon>Rhodoreae</taxon>
        <taxon>Rhododendron</taxon>
    </lineage>
</organism>
<name>A0ACC0Q6N1_RHOML</name>
<keyword evidence="2" id="KW-1185">Reference proteome</keyword>
<dbReference type="Proteomes" id="UP001062846">
    <property type="component" value="Chromosome 1"/>
</dbReference>
<gene>
    <name evidence="1" type="ORF">RHMOL_Rhmol01G0254200</name>
</gene>
<reference evidence="1" key="1">
    <citation type="submission" date="2022-02" db="EMBL/GenBank/DDBJ databases">
        <title>Plant Genome Project.</title>
        <authorList>
            <person name="Zhang R.-G."/>
        </authorList>
    </citation>
    <scope>NUCLEOTIDE SEQUENCE</scope>
    <source>
        <strain evidence="1">AT1</strain>
    </source>
</reference>
<proteinExistence type="predicted"/>
<comment type="caution">
    <text evidence="1">The sequence shown here is derived from an EMBL/GenBank/DDBJ whole genome shotgun (WGS) entry which is preliminary data.</text>
</comment>
<evidence type="ECO:0000313" key="1">
    <source>
        <dbReference type="EMBL" id="KAI8573124.1"/>
    </source>
</evidence>
<sequence>MSISRSLEVWKLGTVNYLKALKLQERLVSDRKNDIISDTLLSLQHPPTYTLGKRRTDHNLLVPEHDLKDIGAELHYTQRGGDITFHGPHQAILYPIVCLRNIGLGARSYVEKLELTMIELASLYGVKACTGKRCETGVWVGERKIGAIGVQISSGITSHGLAFNMDPDLSYFKHIVPCGIADKEVTSLRREAGVVLPAEEVIQEQLVSCFARVFGYSDVIWKENASNLWGNQTPMETPSPIPVTQVTPFHLRTICWEVTCQQIGHFLDKNALWQSTVHHCHHHNLQSTTTDFTSSTIVATTARHQSPPPNPPPTLGLQQSQLSQTTNHQFQKSPKSNPNPNFRNPRNHQDGLEPRRGFGLFAANFVDLGVLVLRSSLRLLRLSEPEDFRTASAIMDKEAREAHGVGGIVEEEAGAVGEIGVGGEEGVVAEEAREVRGGHGVVEEVFAGD</sequence>
<dbReference type="EMBL" id="CM046388">
    <property type="protein sequence ID" value="KAI8573124.1"/>
    <property type="molecule type" value="Genomic_DNA"/>
</dbReference>